<dbReference type="Proteomes" id="UP000547674">
    <property type="component" value="Unassembled WGS sequence"/>
</dbReference>
<reference evidence="2 3" key="1">
    <citation type="submission" date="2020-03" db="EMBL/GenBank/DDBJ databases">
        <title>Metabolic flexibility allows generalist bacteria to become dominant in a frequently disturbed ecosystem.</title>
        <authorList>
            <person name="Chen Y.-J."/>
            <person name="Leung P.M."/>
            <person name="Bay S.K."/>
            <person name="Hugenholtz P."/>
            <person name="Kessler A.J."/>
            <person name="Shelley G."/>
            <person name="Waite D.W."/>
            <person name="Cook P.L."/>
            <person name="Greening C."/>
        </authorList>
    </citation>
    <scope>NUCLEOTIDE SEQUENCE [LARGE SCALE GENOMIC DNA]</scope>
    <source>
        <strain evidence="2">SS_bin_28</strain>
    </source>
</reference>
<evidence type="ECO:0000313" key="3">
    <source>
        <dbReference type="Proteomes" id="UP000547674"/>
    </source>
</evidence>
<feature type="domain" description="DUF3473" evidence="1">
    <location>
        <begin position="2"/>
        <end position="85"/>
    </location>
</feature>
<gene>
    <name evidence="2" type="ORF">HKN21_05995</name>
</gene>
<dbReference type="EMBL" id="JABDJR010000224">
    <property type="protein sequence ID" value="NNF06291.1"/>
    <property type="molecule type" value="Genomic_DNA"/>
</dbReference>
<protein>
    <submittedName>
        <fullName evidence="2">DUF3473 domain-containing protein</fullName>
    </submittedName>
</protein>
<dbReference type="Pfam" id="PF11959">
    <property type="entry name" value="DUF3473"/>
    <property type="match status" value="1"/>
</dbReference>
<organism evidence="2 3">
    <name type="scientific">Eiseniibacteriota bacterium</name>
    <dbReference type="NCBI Taxonomy" id="2212470"/>
    <lineage>
        <taxon>Bacteria</taxon>
        <taxon>Candidatus Eiseniibacteriota</taxon>
    </lineage>
</organism>
<evidence type="ECO:0000313" key="2">
    <source>
        <dbReference type="EMBL" id="NNF06291.1"/>
    </source>
</evidence>
<comment type="caution">
    <text evidence="2">The sequence shown here is derived from an EMBL/GenBank/DDBJ whole genome shotgun (WGS) entry which is preliminary data.</text>
</comment>
<evidence type="ECO:0000259" key="1">
    <source>
        <dbReference type="Pfam" id="PF11959"/>
    </source>
</evidence>
<name>A0A7Y2H1T2_UNCEI</name>
<dbReference type="AlphaFoldDB" id="A0A7Y2H1T2"/>
<sequence>MNVPATGGAYVRLLPLGFQKWAINQMLQDSIPVVLNVHPWELDPDQPRFPVSRRTQWTHYHNLGQTADRLDHLLDLAEFTSLRVLLAEALRKAS</sequence>
<accession>A0A7Y2H1T2</accession>
<proteinExistence type="predicted"/>
<dbReference type="InterPro" id="IPR022560">
    <property type="entry name" value="DUF3473"/>
</dbReference>
<feature type="non-terminal residue" evidence="2">
    <location>
        <position position="1"/>
    </location>
</feature>